<evidence type="ECO:0000313" key="3">
    <source>
        <dbReference type="Proteomes" id="UP000234323"/>
    </source>
</evidence>
<keyword evidence="3" id="KW-1185">Reference proteome</keyword>
<dbReference type="Proteomes" id="UP000234323">
    <property type="component" value="Unassembled WGS sequence"/>
</dbReference>
<organism evidence="2 3">
    <name type="scientific">Rhizophagus irregularis</name>
    <dbReference type="NCBI Taxonomy" id="588596"/>
    <lineage>
        <taxon>Eukaryota</taxon>
        <taxon>Fungi</taxon>
        <taxon>Fungi incertae sedis</taxon>
        <taxon>Mucoromycota</taxon>
        <taxon>Glomeromycotina</taxon>
        <taxon>Glomeromycetes</taxon>
        <taxon>Glomerales</taxon>
        <taxon>Glomeraceae</taxon>
        <taxon>Rhizophagus</taxon>
    </lineage>
</organism>
<gene>
    <name evidence="2" type="ORF">RhiirA4_420084</name>
</gene>
<feature type="compositionally biased region" description="Low complexity" evidence="1">
    <location>
        <begin position="60"/>
        <end position="69"/>
    </location>
</feature>
<dbReference type="EMBL" id="LLXI01000405">
    <property type="protein sequence ID" value="PKY45738.1"/>
    <property type="molecule type" value="Genomic_DNA"/>
</dbReference>
<feature type="region of interest" description="Disordered" evidence="1">
    <location>
        <begin position="141"/>
        <end position="163"/>
    </location>
</feature>
<reference evidence="2 3" key="1">
    <citation type="submission" date="2015-10" db="EMBL/GenBank/DDBJ databases">
        <title>Genome analyses suggest a sexual origin of heterokaryosis in a supposedly ancient asexual fungus.</title>
        <authorList>
            <person name="Ropars J."/>
            <person name="Sedzielewska K."/>
            <person name="Noel J."/>
            <person name="Charron P."/>
            <person name="Farinelli L."/>
            <person name="Marton T."/>
            <person name="Kruger M."/>
            <person name="Pelin A."/>
            <person name="Brachmann A."/>
            <person name="Corradi N."/>
        </authorList>
    </citation>
    <scope>NUCLEOTIDE SEQUENCE [LARGE SCALE GENOMIC DNA]</scope>
    <source>
        <strain evidence="2 3">A4</strain>
    </source>
</reference>
<sequence length="163" mass="17208">MKNGIKGTVPETVIESGAEDLKLINTRLTIVASIKAVDNNGSGNDAGNGTGCGGSGSSGSGSDSGVSIGPHPLHHPFRHQCCIRDSSYHPCKVLNSQSQLHVNVDGHHENDDNNHTMMGNGDLGALGRNNINGIINNHHKMMPQGRNNYSTPTCQKYPGTSKK</sequence>
<feature type="compositionally biased region" description="Polar residues" evidence="1">
    <location>
        <begin position="145"/>
        <end position="154"/>
    </location>
</feature>
<accession>A0A2I1GGJ8</accession>
<comment type="caution">
    <text evidence="2">The sequence shown here is derived from an EMBL/GenBank/DDBJ whole genome shotgun (WGS) entry which is preliminary data.</text>
</comment>
<proteinExistence type="predicted"/>
<feature type="compositionally biased region" description="Gly residues" evidence="1">
    <location>
        <begin position="44"/>
        <end position="59"/>
    </location>
</feature>
<evidence type="ECO:0000256" key="1">
    <source>
        <dbReference type="SAM" id="MobiDB-lite"/>
    </source>
</evidence>
<feature type="region of interest" description="Disordered" evidence="1">
    <location>
        <begin position="38"/>
        <end position="71"/>
    </location>
</feature>
<protein>
    <submittedName>
        <fullName evidence="2">Uncharacterized protein</fullName>
    </submittedName>
</protein>
<name>A0A2I1GGJ8_9GLOM</name>
<evidence type="ECO:0000313" key="2">
    <source>
        <dbReference type="EMBL" id="PKY45738.1"/>
    </source>
</evidence>
<dbReference type="AlphaFoldDB" id="A0A2I1GGJ8"/>